<protein>
    <recommendedName>
        <fullName evidence="11">Peptidase M43 pregnancy-associated plasma-A domain-containing protein</fullName>
    </recommendedName>
</protein>
<evidence type="ECO:0000259" key="11">
    <source>
        <dbReference type="Pfam" id="PF05572"/>
    </source>
</evidence>
<feature type="signal peptide" evidence="10">
    <location>
        <begin position="1"/>
        <end position="17"/>
    </location>
</feature>
<keyword evidence="8" id="KW-1015">Disulfide bond</keyword>
<dbReference type="PANTHER" id="PTHR47466:SF1">
    <property type="entry name" value="METALLOPROTEASE MEP1 (AFU_ORTHOLOGUE AFUA_1G07730)-RELATED"/>
    <property type="match status" value="1"/>
</dbReference>
<proteinExistence type="inferred from homology"/>
<evidence type="ECO:0000256" key="10">
    <source>
        <dbReference type="SAM" id="SignalP"/>
    </source>
</evidence>
<dbReference type="OrthoDB" id="549917at2759"/>
<dbReference type="PANTHER" id="PTHR47466">
    <property type="match status" value="1"/>
</dbReference>
<keyword evidence="7" id="KW-0482">Metalloprotease</keyword>
<evidence type="ECO:0000256" key="7">
    <source>
        <dbReference type="ARBA" id="ARBA00023049"/>
    </source>
</evidence>
<sequence length="757" mass="81690">MVVPWLLLVAAFQCFGAIPTRLLLQDVDAESTDPFLDGFIKEVPDSGYRPFLALKDTVSASGKDVQQLYEQGSSASAIAYLLFAAAEPLSQADGSSASLLPYLAPNIIRLYASRPDRCASSIVRRLYGLSYLLYGSDALKACHYDLYKSLQATFAWVRDNVPLRLQDIPDQPLATAAWPDLGALPASELTAAVAAALVDGPQLGEVAALLTAGCGMDIGAFAGLIPYVSAVLADLHLDVATLQEVASHLHDSRWAPDDQVGVGDGNNQEHEHEDDSDQRISVTRAAADGRSLLGAGRAWAGAGAGHLLVGLERPVGHRRRPVLRRWLLRRRGDGEGEWPGVEPHQARYPDPDSMATGAELLGPRDGNGAAIGTMRRRLAVRYVPSNYMYDMPPGGFVAADPATKPKLYIPVIFHVMLYTDTNGSIAPAKAAQAPVFVDRIVRVANYMAAPTNIQFWAKEVRNNATAYPYLLLANRSAWLSCPKGGSTGYSCLYNSTFTKSTVTDFPRSINVFVVSDSTGGAGVALGYAWVPGSDTAPDSGHVYMTWDGLSTDGSNSLSLYNDGPNTLLHELFHHLGIYHTFTGSTGSTNACNNDDYGPASSASFSAIATAYCMELFWGTYGGDWEAAYQRWSTTLGIPAADMNAWADTCPSRAGYDELGNYMTYNTPVCFAGLGHFTPGQVERAHYITAELNPVLYAWGQYYAQNAPPPPLQSSPPPETYTHICKATRSNCACKSSWVFNNNSYSYCDRIGTTNLLT</sequence>
<evidence type="ECO:0000256" key="4">
    <source>
        <dbReference type="ARBA" id="ARBA00022729"/>
    </source>
</evidence>
<dbReference type="GO" id="GO:0008237">
    <property type="term" value="F:metallopeptidase activity"/>
    <property type="evidence" value="ECO:0007669"/>
    <property type="project" value="UniProtKB-KW"/>
</dbReference>
<keyword evidence="3" id="KW-0479">Metal-binding</keyword>
<evidence type="ECO:0000313" key="13">
    <source>
        <dbReference type="Proteomes" id="UP000075714"/>
    </source>
</evidence>
<dbReference type="Proteomes" id="UP000075714">
    <property type="component" value="Unassembled WGS sequence"/>
</dbReference>
<evidence type="ECO:0000313" key="12">
    <source>
        <dbReference type="EMBL" id="KXZ45544.1"/>
    </source>
</evidence>
<organism evidence="12 13">
    <name type="scientific">Gonium pectorale</name>
    <name type="common">Green alga</name>
    <dbReference type="NCBI Taxonomy" id="33097"/>
    <lineage>
        <taxon>Eukaryota</taxon>
        <taxon>Viridiplantae</taxon>
        <taxon>Chlorophyta</taxon>
        <taxon>core chlorophytes</taxon>
        <taxon>Chlorophyceae</taxon>
        <taxon>CS clade</taxon>
        <taxon>Chlamydomonadales</taxon>
        <taxon>Volvocaceae</taxon>
        <taxon>Gonium</taxon>
    </lineage>
</organism>
<reference evidence="13" key="1">
    <citation type="journal article" date="2016" name="Nat. Commun.">
        <title>The Gonium pectorale genome demonstrates co-option of cell cycle regulation during the evolution of multicellularity.</title>
        <authorList>
            <person name="Hanschen E.R."/>
            <person name="Marriage T.N."/>
            <person name="Ferris P.J."/>
            <person name="Hamaji T."/>
            <person name="Toyoda A."/>
            <person name="Fujiyama A."/>
            <person name="Neme R."/>
            <person name="Noguchi H."/>
            <person name="Minakuchi Y."/>
            <person name="Suzuki M."/>
            <person name="Kawai-Toyooka H."/>
            <person name="Smith D.R."/>
            <person name="Sparks H."/>
            <person name="Anderson J."/>
            <person name="Bakaric R."/>
            <person name="Luria V."/>
            <person name="Karger A."/>
            <person name="Kirschner M.W."/>
            <person name="Durand P.M."/>
            <person name="Michod R.E."/>
            <person name="Nozaki H."/>
            <person name="Olson B.J."/>
        </authorList>
    </citation>
    <scope>NUCLEOTIDE SEQUENCE [LARGE SCALE GENOMIC DNA]</scope>
    <source>
        <strain evidence="13">NIES-2863</strain>
    </source>
</reference>
<comment type="similarity">
    <text evidence="1">Belongs to the peptidase M43B family.</text>
</comment>
<dbReference type="GO" id="GO:0006508">
    <property type="term" value="P:proteolysis"/>
    <property type="evidence" value="ECO:0007669"/>
    <property type="project" value="UniProtKB-KW"/>
</dbReference>
<dbReference type="AlphaFoldDB" id="A0A150G6T2"/>
<dbReference type="Gene3D" id="3.40.390.10">
    <property type="entry name" value="Collagenase (Catalytic Domain)"/>
    <property type="match status" value="1"/>
</dbReference>
<dbReference type="InterPro" id="IPR008754">
    <property type="entry name" value="Peptidase_M43"/>
</dbReference>
<dbReference type="EMBL" id="LSYV01000054">
    <property type="protein sequence ID" value="KXZ45544.1"/>
    <property type="molecule type" value="Genomic_DNA"/>
</dbReference>
<evidence type="ECO:0000256" key="2">
    <source>
        <dbReference type="ARBA" id="ARBA00022670"/>
    </source>
</evidence>
<feature type="chain" id="PRO_5007561921" description="Peptidase M43 pregnancy-associated plasma-A domain-containing protein" evidence="10">
    <location>
        <begin position="18"/>
        <end position="757"/>
    </location>
</feature>
<feature type="region of interest" description="Disordered" evidence="9">
    <location>
        <begin position="253"/>
        <end position="280"/>
    </location>
</feature>
<gene>
    <name evidence="12" type="ORF">GPECTOR_53g130</name>
</gene>
<evidence type="ECO:0000256" key="3">
    <source>
        <dbReference type="ARBA" id="ARBA00022723"/>
    </source>
</evidence>
<dbReference type="Pfam" id="PF05572">
    <property type="entry name" value="Peptidase_M43"/>
    <property type="match status" value="1"/>
</dbReference>
<keyword evidence="6" id="KW-0862">Zinc</keyword>
<evidence type="ECO:0000256" key="1">
    <source>
        <dbReference type="ARBA" id="ARBA00008721"/>
    </source>
</evidence>
<comment type="caution">
    <text evidence="12">The sequence shown here is derived from an EMBL/GenBank/DDBJ whole genome shotgun (WGS) entry which is preliminary data.</text>
</comment>
<evidence type="ECO:0000256" key="9">
    <source>
        <dbReference type="SAM" id="MobiDB-lite"/>
    </source>
</evidence>
<feature type="domain" description="Peptidase M43 pregnancy-associated plasma-A" evidence="11">
    <location>
        <begin position="504"/>
        <end position="592"/>
    </location>
</feature>
<name>A0A150G6T2_GONPE</name>
<keyword evidence="13" id="KW-1185">Reference proteome</keyword>
<keyword evidence="2" id="KW-0645">Protease</keyword>
<evidence type="ECO:0000256" key="8">
    <source>
        <dbReference type="ARBA" id="ARBA00023157"/>
    </source>
</evidence>
<keyword evidence="4 10" id="KW-0732">Signal</keyword>
<evidence type="ECO:0000256" key="6">
    <source>
        <dbReference type="ARBA" id="ARBA00022833"/>
    </source>
</evidence>
<dbReference type="SUPFAM" id="SSF55486">
    <property type="entry name" value="Metalloproteases ('zincins'), catalytic domain"/>
    <property type="match status" value="1"/>
</dbReference>
<keyword evidence="5" id="KW-0378">Hydrolase</keyword>
<accession>A0A150G6T2</accession>
<evidence type="ECO:0000256" key="5">
    <source>
        <dbReference type="ARBA" id="ARBA00022801"/>
    </source>
</evidence>
<dbReference type="InterPro" id="IPR024079">
    <property type="entry name" value="MetalloPept_cat_dom_sf"/>
</dbReference>
<dbReference type="GO" id="GO:0046872">
    <property type="term" value="F:metal ion binding"/>
    <property type="evidence" value="ECO:0007669"/>
    <property type="project" value="UniProtKB-KW"/>
</dbReference>